<keyword evidence="2" id="KW-1185">Reference proteome</keyword>
<evidence type="ECO:0000313" key="2">
    <source>
        <dbReference type="Proteomes" id="UP000276103"/>
    </source>
</evidence>
<evidence type="ECO:0000313" key="1">
    <source>
        <dbReference type="EMBL" id="RUS98096.1"/>
    </source>
</evidence>
<sequence length="237" mass="26679">MSKPTSIIDADISLSFTPEVVKAVQAFLSFINNGVDIQGIFDVEDALAKQEVVAAQITYLKSIPEIAQIFEERYIGPTYNVEELLKLPEDSLGFAYAYNLRGVNYPPGFYPEVEVLDDVSYYSLRMRQTHDIWHTVSGYGLTLFGGVGLAGFQFGQNRDPLAFLLIAADILNSIKSHRDLDTYMLIVQEGYNAGRKAKPFLAQKWEEAWEKPLAEWRAELNVAPVTYRTPYLPLADV</sequence>
<comment type="caution">
    <text evidence="1">The sequence shown here is derived from an EMBL/GenBank/DDBJ whole genome shotgun (WGS) entry which is preliminary data.</text>
</comment>
<name>A0A3S1C7Z0_ANAVA</name>
<dbReference type="PANTHER" id="PTHR12922:SF7">
    <property type="entry name" value="UBIQUINONE BIOSYNTHESIS PROTEIN COQ4 HOMOLOG, MITOCHONDRIAL"/>
    <property type="match status" value="1"/>
</dbReference>
<reference evidence="1 2" key="1">
    <citation type="journal article" date="2019" name="Genome Biol. Evol.">
        <title>Day and night: Metabolic profiles and evolutionary relationships of six axenic non-marine cyanobacteria.</title>
        <authorList>
            <person name="Will S.E."/>
            <person name="Henke P."/>
            <person name="Boedeker C."/>
            <person name="Huang S."/>
            <person name="Brinkmann H."/>
            <person name="Rohde M."/>
            <person name="Jarek M."/>
            <person name="Friedl T."/>
            <person name="Seufert S."/>
            <person name="Schumacher M."/>
            <person name="Overmann J."/>
            <person name="Neumann-Schaal M."/>
            <person name="Petersen J."/>
        </authorList>
    </citation>
    <scope>NUCLEOTIDE SEQUENCE [LARGE SCALE GENOMIC DNA]</scope>
    <source>
        <strain evidence="1 2">SAG 1403-4b</strain>
    </source>
</reference>
<organism evidence="1 2">
    <name type="scientific">Trichormus variabilis SAG 1403-4b</name>
    <dbReference type="NCBI Taxonomy" id="447716"/>
    <lineage>
        <taxon>Bacteria</taxon>
        <taxon>Bacillati</taxon>
        <taxon>Cyanobacteriota</taxon>
        <taxon>Cyanophyceae</taxon>
        <taxon>Nostocales</taxon>
        <taxon>Nostocaceae</taxon>
        <taxon>Trichormus</taxon>
    </lineage>
</organism>
<dbReference type="OrthoDB" id="5720816at2"/>
<dbReference type="PANTHER" id="PTHR12922">
    <property type="entry name" value="UBIQUINONE BIOSYNTHESIS PROTEIN"/>
    <property type="match status" value="1"/>
</dbReference>
<accession>A0A3S1C7Z0</accession>
<gene>
    <name evidence="1" type="ORF">DSM107003_11840</name>
</gene>
<dbReference type="GO" id="GO:0006744">
    <property type="term" value="P:ubiquinone biosynthetic process"/>
    <property type="evidence" value="ECO:0007669"/>
    <property type="project" value="InterPro"/>
</dbReference>
<dbReference type="Pfam" id="PF05019">
    <property type="entry name" value="Coq4"/>
    <property type="match status" value="1"/>
</dbReference>
<dbReference type="RefSeq" id="WP_127052847.1">
    <property type="nucleotide sequence ID" value="NZ_RSCM01000003.1"/>
</dbReference>
<proteinExistence type="predicted"/>
<protein>
    <recommendedName>
        <fullName evidence="3">Ubiquinone biosynthesis protein</fullName>
    </recommendedName>
</protein>
<evidence type="ECO:0008006" key="3">
    <source>
        <dbReference type="Google" id="ProtNLM"/>
    </source>
</evidence>
<dbReference type="AlphaFoldDB" id="A0A3S1C7Z0"/>
<dbReference type="EMBL" id="RSCM01000003">
    <property type="protein sequence ID" value="RUS98096.1"/>
    <property type="molecule type" value="Genomic_DNA"/>
</dbReference>
<dbReference type="Proteomes" id="UP000276103">
    <property type="component" value="Unassembled WGS sequence"/>
</dbReference>
<dbReference type="InterPro" id="IPR007715">
    <property type="entry name" value="Coq4"/>
</dbReference>